<dbReference type="InterPro" id="IPR024651">
    <property type="entry name" value="FAD-SLDH_ssu"/>
</dbReference>
<dbReference type="PROSITE" id="PS51318">
    <property type="entry name" value="TAT"/>
    <property type="match status" value="1"/>
</dbReference>
<evidence type="ECO:0000313" key="2">
    <source>
        <dbReference type="EMBL" id="XDU70337.1"/>
    </source>
</evidence>
<sequence>MLSRRQLLKSGAYLTGFAALNPVLSWAVPPSQSSDTSAFYQLSLMLTGRKQLSQVITQRALHCLSEEDSQFPTQMQQLSRAITAAGITQTDELNGHQIMLDAATGATARKIVSAWYLGFTGTPVSLRAVDNTRFVTYTDAMMYTPTLDATVIPTFSRGHTNYWTQPPATIKND</sequence>
<gene>
    <name evidence="2" type="ORF">AB3G37_12095</name>
</gene>
<proteinExistence type="predicted"/>
<dbReference type="InterPro" id="IPR006311">
    <property type="entry name" value="TAT_signal"/>
</dbReference>
<keyword evidence="1" id="KW-0732">Signal</keyword>
<dbReference type="RefSeq" id="WP_369787895.1">
    <property type="nucleotide sequence ID" value="NZ_CP165628.1"/>
</dbReference>
<dbReference type="Pfam" id="PF12318">
    <property type="entry name" value="FAD-SLDH"/>
    <property type="match status" value="1"/>
</dbReference>
<protein>
    <submittedName>
        <fullName evidence="2">Sugar dehydrogenase complex small subunit</fullName>
    </submittedName>
</protein>
<organism evidence="2">
    <name type="scientific">Rouxiella sp. WC2420</name>
    <dbReference type="NCBI Taxonomy" id="3234145"/>
    <lineage>
        <taxon>Bacteria</taxon>
        <taxon>Pseudomonadati</taxon>
        <taxon>Pseudomonadota</taxon>
        <taxon>Gammaproteobacteria</taxon>
        <taxon>Enterobacterales</taxon>
        <taxon>Yersiniaceae</taxon>
        <taxon>Rouxiella</taxon>
    </lineage>
</organism>
<reference evidence="2" key="1">
    <citation type="submission" date="2024-07" db="EMBL/GenBank/DDBJ databases">
        <authorList>
            <person name="Biller S.J."/>
        </authorList>
    </citation>
    <scope>NUCLEOTIDE SEQUENCE</scope>
    <source>
        <strain evidence="2">WC2420</strain>
    </source>
</reference>
<dbReference type="EMBL" id="CP165628">
    <property type="protein sequence ID" value="XDU70337.1"/>
    <property type="molecule type" value="Genomic_DNA"/>
</dbReference>
<accession>A0AB39VJJ2</accession>
<evidence type="ECO:0000256" key="1">
    <source>
        <dbReference type="SAM" id="SignalP"/>
    </source>
</evidence>
<dbReference type="AlphaFoldDB" id="A0AB39VJJ2"/>
<name>A0AB39VJJ2_9GAMM</name>
<feature type="chain" id="PRO_5044218657" evidence="1">
    <location>
        <begin position="28"/>
        <end position="173"/>
    </location>
</feature>
<feature type="signal peptide" evidence="1">
    <location>
        <begin position="1"/>
        <end position="27"/>
    </location>
</feature>